<dbReference type="PROSITE" id="PS50172">
    <property type="entry name" value="BRCT"/>
    <property type="match status" value="1"/>
</dbReference>
<evidence type="ECO:0000313" key="4">
    <source>
        <dbReference type="Proteomes" id="UP000734854"/>
    </source>
</evidence>
<sequence length="476" mass="53134">MKGGNVEVISSKGCSRLLVGSSTFLPNADSLRFMASPASSSLSESTLPLPRGPFTGLVICVTGLSKARLSETLYSVKSVGENGLPSGELNRIVGVPRSDKSCLPSPSFEDGKSLGRGWQTPIKAPNKEQILSEPVFSNNFIYIDSEISDDMKKKVVESATKEGATFLDNWFIGCHASHIVCEGPSIRRYIGLANNIVTPLWILKTAKEKCIQRLVHLSSDIAKQVNMILESDQDAGEVSFRGSGHPVALRYSHSLPHVDDVKIEERLKTVELAKLGVRNRRNHRMQVPIHPITPNTLLESICWTVSEPVSSTRIYTESSWIEDATEQHPSRSLGDDGNSEASFEDFSRSLRESEKREVILRSHFLTILFPLDRFGELGPSSRTFFSDNGFTCIQILEHIYHFYQENMTTVEINLAIHTDSRHADRLRALYASKESKEQGFVAFKRVDFLGSRRSFEKLKRVSGENNGNLYELLIRA</sequence>
<name>A0A8J5GAP7_ZINOF</name>
<proteinExistence type="predicted"/>
<dbReference type="PANTHER" id="PTHR47576">
    <property type="entry name" value="BRCT DOMAIN DNA REPAIR PROTEIN-RELATED"/>
    <property type="match status" value="1"/>
</dbReference>
<evidence type="ECO:0000313" key="3">
    <source>
        <dbReference type="EMBL" id="KAG6499318.1"/>
    </source>
</evidence>
<feature type="domain" description="BRCT" evidence="2">
    <location>
        <begin position="131"/>
        <end position="209"/>
    </location>
</feature>
<comment type="caution">
    <text evidence="3">The sequence shown here is derived from an EMBL/GenBank/DDBJ whole genome shotgun (WGS) entry which is preliminary data.</text>
</comment>
<reference evidence="3 4" key="1">
    <citation type="submission" date="2020-08" db="EMBL/GenBank/DDBJ databases">
        <title>Plant Genome Project.</title>
        <authorList>
            <person name="Zhang R.-G."/>
        </authorList>
    </citation>
    <scope>NUCLEOTIDE SEQUENCE [LARGE SCALE GENOMIC DNA]</scope>
    <source>
        <tissue evidence="3">Rhizome</tissue>
    </source>
</reference>
<dbReference type="PANTHER" id="PTHR47576:SF2">
    <property type="entry name" value="BRCT DOMAIN DNA REPAIR PROTEIN-RELATED"/>
    <property type="match status" value="1"/>
</dbReference>
<dbReference type="EMBL" id="JACMSC010000011">
    <property type="protein sequence ID" value="KAG6499318.1"/>
    <property type="molecule type" value="Genomic_DNA"/>
</dbReference>
<dbReference type="Proteomes" id="UP000734854">
    <property type="component" value="Unassembled WGS sequence"/>
</dbReference>
<accession>A0A8J5GAP7</accession>
<keyword evidence="4" id="KW-1185">Reference proteome</keyword>
<dbReference type="InterPro" id="IPR001357">
    <property type="entry name" value="BRCT_dom"/>
</dbReference>
<dbReference type="InterPro" id="IPR036420">
    <property type="entry name" value="BRCT_dom_sf"/>
</dbReference>
<dbReference type="Pfam" id="PF20415">
    <property type="entry name" value="DUF6699"/>
    <property type="match status" value="1"/>
</dbReference>
<dbReference type="AlphaFoldDB" id="A0A8J5GAP7"/>
<dbReference type="InterPro" id="IPR046522">
    <property type="entry name" value="DUF6699"/>
</dbReference>
<evidence type="ECO:0000259" key="2">
    <source>
        <dbReference type="PROSITE" id="PS50172"/>
    </source>
</evidence>
<dbReference type="SUPFAM" id="SSF52113">
    <property type="entry name" value="BRCT domain"/>
    <property type="match status" value="1"/>
</dbReference>
<protein>
    <recommendedName>
        <fullName evidence="2">BRCT domain-containing protein</fullName>
    </recommendedName>
</protein>
<gene>
    <name evidence="3" type="ORF">ZIOFF_039082</name>
</gene>
<feature type="region of interest" description="Disordered" evidence="1">
    <location>
        <begin position="321"/>
        <end position="340"/>
    </location>
</feature>
<organism evidence="3 4">
    <name type="scientific">Zingiber officinale</name>
    <name type="common">Ginger</name>
    <name type="synonym">Amomum zingiber</name>
    <dbReference type="NCBI Taxonomy" id="94328"/>
    <lineage>
        <taxon>Eukaryota</taxon>
        <taxon>Viridiplantae</taxon>
        <taxon>Streptophyta</taxon>
        <taxon>Embryophyta</taxon>
        <taxon>Tracheophyta</taxon>
        <taxon>Spermatophyta</taxon>
        <taxon>Magnoliopsida</taxon>
        <taxon>Liliopsida</taxon>
        <taxon>Zingiberales</taxon>
        <taxon>Zingiberaceae</taxon>
        <taxon>Zingiber</taxon>
    </lineage>
</organism>
<evidence type="ECO:0000256" key="1">
    <source>
        <dbReference type="SAM" id="MobiDB-lite"/>
    </source>
</evidence>